<dbReference type="Proteomes" id="UP001155241">
    <property type="component" value="Unassembled WGS sequence"/>
</dbReference>
<reference evidence="2" key="1">
    <citation type="submission" date="2022-06" db="EMBL/GenBank/DDBJ databases">
        <title>Aeoliella straminimaris, a novel planctomycete from sediments.</title>
        <authorList>
            <person name="Vitorino I.R."/>
            <person name="Lage O.M."/>
        </authorList>
    </citation>
    <scope>NUCLEOTIDE SEQUENCE</scope>
    <source>
        <strain evidence="2">ICT_H6.2</strain>
    </source>
</reference>
<protein>
    <submittedName>
        <fullName evidence="2">Uncharacterized protein</fullName>
    </submittedName>
</protein>
<feature type="compositionally biased region" description="Basic and acidic residues" evidence="1">
    <location>
        <begin position="24"/>
        <end position="44"/>
    </location>
</feature>
<feature type="compositionally biased region" description="Polar residues" evidence="1">
    <location>
        <begin position="54"/>
        <end position="63"/>
    </location>
</feature>
<evidence type="ECO:0000313" key="3">
    <source>
        <dbReference type="Proteomes" id="UP001155241"/>
    </source>
</evidence>
<evidence type="ECO:0000313" key="2">
    <source>
        <dbReference type="EMBL" id="MCO6044821.1"/>
    </source>
</evidence>
<dbReference type="RefSeq" id="WP_252852936.1">
    <property type="nucleotide sequence ID" value="NZ_JAMXLR010000039.1"/>
</dbReference>
<feature type="region of interest" description="Disordered" evidence="1">
    <location>
        <begin position="21"/>
        <end position="63"/>
    </location>
</feature>
<name>A0A9X2FHF3_9BACT</name>
<dbReference type="AlphaFoldDB" id="A0A9X2FHF3"/>
<evidence type="ECO:0000256" key="1">
    <source>
        <dbReference type="SAM" id="MobiDB-lite"/>
    </source>
</evidence>
<comment type="caution">
    <text evidence="2">The sequence shown here is derived from an EMBL/GenBank/DDBJ whole genome shotgun (WGS) entry which is preliminary data.</text>
</comment>
<dbReference type="EMBL" id="JAMXLR010000039">
    <property type="protein sequence ID" value="MCO6044821.1"/>
    <property type="molecule type" value="Genomic_DNA"/>
</dbReference>
<keyword evidence="3" id="KW-1185">Reference proteome</keyword>
<organism evidence="2 3">
    <name type="scientific">Aeoliella straminimaris</name>
    <dbReference type="NCBI Taxonomy" id="2954799"/>
    <lineage>
        <taxon>Bacteria</taxon>
        <taxon>Pseudomonadati</taxon>
        <taxon>Planctomycetota</taxon>
        <taxon>Planctomycetia</taxon>
        <taxon>Pirellulales</taxon>
        <taxon>Lacipirellulaceae</taxon>
        <taxon>Aeoliella</taxon>
    </lineage>
</organism>
<gene>
    <name evidence="2" type="ORF">NG895_12990</name>
</gene>
<proteinExistence type="predicted"/>
<accession>A0A9X2FHF3</accession>
<sequence length="63" mass="6801">MSNLSIARSVGTVAAGVSTTYHNLDSHGEQDQHSEHSASLDHDLQTPFNGHPPHTQQPSVRKS</sequence>